<gene>
    <name evidence="2" type="ORF">SMTD_LOCUS9297</name>
</gene>
<dbReference type="EMBL" id="UZAL01029586">
    <property type="protein sequence ID" value="VDP49130.1"/>
    <property type="molecule type" value="Genomic_DNA"/>
</dbReference>
<protein>
    <submittedName>
        <fullName evidence="2">Uncharacterized protein</fullName>
    </submittedName>
</protein>
<accession>A0A183P4L1</accession>
<keyword evidence="3" id="KW-1185">Reference proteome</keyword>
<dbReference type="Proteomes" id="UP000269396">
    <property type="component" value="Unassembled WGS sequence"/>
</dbReference>
<evidence type="ECO:0000256" key="1">
    <source>
        <dbReference type="SAM" id="MobiDB-lite"/>
    </source>
</evidence>
<dbReference type="STRING" id="31246.A0A183P4L1"/>
<feature type="region of interest" description="Disordered" evidence="1">
    <location>
        <begin position="111"/>
        <end position="145"/>
    </location>
</feature>
<feature type="region of interest" description="Disordered" evidence="1">
    <location>
        <begin position="250"/>
        <end position="274"/>
    </location>
</feature>
<organism evidence="2 3">
    <name type="scientific">Schistosoma mattheei</name>
    <dbReference type="NCBI Taxonomy" id="31246"/>
    <lineage>
        <taxon>Eukaryota</taxon>
        <taxon>Metazoa</taxon>
        <taxon>Spiralia</taxon>
        <taxon>Lophotrochozoa</taxon>
        <taxon>Platyhelminthes</taxon>
        <taxon>Trematoda</taxon>
        <taxon>Digenea</taxon>
        <taxon>Strigeidida</taxon>
        <taxon>Schistosomatoidea</taxon>
        <taxon>Schistosomatidae</taxon>
        <taxon>Schistosoma</taxon>
    </lineage>
</organism>
<feature type="compositionally biased region" description="Low complexity" evidence="1">
    <location>
        <begin position="254"/>
        <end position="271"/>
    </location>
</feature>
<evidence type="ECO:0000313" key="2">
    <source>
        <dbReference type="EMBL" id="VDP49130.1"/>
    </source>
</evidence>
<feature type="compositionally biased region" description="Polar residues" evidence="1">
    <location>
        <begin position="136"/>
        <end position="145"/>
    </location>
</feature>
<dbReference type="AlphaFoldDB" id="A0A183P4L1"/>
<proteinExistence type="predicted"/>
<name>A0A183P4L1_9TREM</name>
<evidence type="ECO:0000313" key="3">
    <source>
        <dbReference type="Proteomes" id="UP000269396"/>
    </source>
</evidence>
<sequence>MHTPRSNDLYTMDHLSKPFVSVSARNTLDDSRKNLHNDQSSENSDFQKSDNFRRYHISRLPKPNPTRTLSRGSDLLQFNSDQAWSYSRKSRKLSSKCRSYRNFSRLGSCVRAKLSKQKHKQPRSRSVSHKSEKIMSDSNNSSQNYSLSDHAEELLNLIVMSRDACSMEVDRIREDLSRLYKADSKRQTHLDHKKQSGKQHIYVDCVRPMRNHVDSLKTRYSPAGDDNDDCSFTECQPTVYQKAQSLTNYHQYPSESNNNNSNDKNLNSNHSQYKPHTRRLLPHTKSFDDYDGFDLNDHQIDSSNRNNDDFCAADNNYNDQMNYFYHRQDYKRQNEPPVNFKDQWLPNGVQDLNWNNDQKNSIRS</sequence>
<feature type="region of interest" description="Disordered" evidence="1">
    <location>
        <begin position="30"/>
        <end position="73"/>
    </location>
</feature>
<reference evidence="2 3" key="1">
    <citation type="submission" date="2018-11" db="EMBL/GenBank/DDBJ databases">
        <authorList>
            <consortium name="Pathogen Informatics"/>
        </authorList>
    </citation>
    <scope>NUCLEOTIDE SEQUENCE [LARGE SCALE GENOMIC DNA]</scope>
    <source>
        <strain>Denwood</strain>
        <strain evidence="3">Zambia</strain>
    </source>
</reference>
<feature type="compositionally biased region" description="Basic residues" evidence="1">
    <location>
        <begin position="113"/>
        <end position="128"/>
    </location>
</feature>